<feature type="region of interest" description="Disordered" evidence="2">
    <location>
        <begin position="86"/>
        <end position="267"/>
    </location>
</feature>
<accession>A0A3N4HV16</accession>
<feature type="region of interest" description="Disordered" evidence="2">
    <location>
        <begin position="1192"/>
        <end position="1241"/>
    </location>
</feature>
<evidence type="ECO:0000256" key="2">
    <source>
        <dbReference type="SAM" id="MobiDB-lite"/>
    </source>
</evidence>
<name>A0A3N4HV16_ASCIM</name>
<feature type="compositionally biased region" description="Low complexity" evidence="2">
    <location>
        <begin position="428"/>
        <end position="439"/>
    </location>
</feature>
<evidence type="ECO:0000313" key="3">
    <source>
        <dbReference type="EMBL" id="RPA73494.1"/>
    </source>
</evidence>
<feature type="compositionally biased region" description="Basic and acidic residues" evidence="2">
    <location>
        <begin position="659"/>
        <end position="685"/>
    </location>
</feature>
<feature type="compositionally biased region" description="Polar residues" evidence="2">
    <location>
        <begin position="174"/>
        <end position="183"/>
    </location>
</feature>
<feature type="region of interest" description="Disordered" evidence="2">
    <location>
        <begin position="1263"/>
        <end position="1303"/>
    </location>
</feature>
<proteinExistence type="predicted"/>
<dbReference type="InterPro" id="IPR038609">
    <property type="entry name" value="HDA1_su2/3_sf"/>
</dbReference>
<feature type="compositionally biased region" description="Acidic residues" evidence="2">
    <location>
        <begin position="160"/>
        <end position="171"/>
    </location>
</feature>
<organism evidence="3 4">
    <name type="scientific">Ascobolus immersus RN42</name>
    <dbReference type="NCBI Taxonomy" id="1160509"/>
    <lineage>
        <taxon>Eukaryota</taxon>
        <taxon>Fungi</taxon>
        <taxon>Dikarya</taxon>
        <taxon>Ascomycota</taxon>
        <taxon>Pezizomycotina</taxon>
        <taxon>Pezizomycetes</taxon>
        <taxon>Pezizales</taxon>
        <taxon>Ascobolaceae</taxon>
        <taxon>Ascobolus</taxon>
    </lineage>
</organism>
<dbReference type="STRING" id="1160509.A0A3N4HV16"/>
<feature type="coiled-coil region" evidence="1">
    <location>
        <begin position="1332"/>
        <end position="1401"/>
    </location>
</feature>
<dbReference type="Gene3D" id="3.40.50.12360">
    <property type="match status" value="1"/>
</dbReference>
<feature type="compositionally biased region" description="Basic and acidic residues" evidence="2">
    <location>
        <begin position="58"/>
        <end position="69"/>
    </location>
</feature>
<dbReference type="GO" id="GO:0070823">
    <property type="term" value="C:HDA1 complex"/>
    <property type="evidence" value="ECO:0007669"/>
    <property type="project" value="InterPro"/>
</dbReference>
<dbReference type="Pfam" id="PF11496">
    <property type="entry name" value="HDA2-3"/>
    <property type="match status" value="1"/>
</dbReference>
<sequence>MPDASDFVLESPATSPAPEPYDRDATPQPTGSQSQSQSSFFAIKGIIGERPKHYRVEWEGVNPDTDKPWPSEWIPKQDVTAAAIKEWEQKQKNKADKARRKKKAQLKKKRSKENEEDQEPEGEHSPTASSKKRSRLPSDDDDFESDRSYTPPKRAKYETLQDDDEANDADSEYVPSQNLVFSNPTTRASSRSSTPTRPPPRPKSAFAGVVLSPLSTQIREQYVDYASSSPSYRTPSPPSSPETPRRRFVRPIPRTPAIIPDSQPSQGRDIALARKVAQTNPEIELESPRPSKKHKIPFLAAAATDTPGSPGPNVDLTERLEKFGNLLGPKIPSPKIDDSIPESEIRLTVNSQFLELVNEWNEARRYRSVSYDSEYEGYYESLSNTLESIHISDNKTPRASQQPDSSPPRVPNTSQVTHIDDTQKQRSRSGSLHSSLRGSVPRSNHASDDEEDNRAISPASSDSSDISDITVSELNIRQSLNESIRATPTNFSSSNEFRILNPLPSSGNYVSPFAKAASLPRINNSLSFSGTLPREAQSEFLPDTTQSQPVRIYPARQRSTSVVIKEEPEDDDPALLYSYPEGHIKQEEFSDEEEFVEAPEEPTQSDQEHQGQEPSSDDTETFQDAQQPEVFSLGDEVFNIPLPDSPFLETPSSTTTPNNKEEPAKDDKKEDKQEKSPSREPEKAQPRRRSIEKKRPSPETSNKRRQSFPSRPTGEHLTRIADLPIARGKERKGSRFAEELGTLPVNSRIDSWFGNTTNNTNTSTNMASVQQRKVLVLPSEAQLAEMAKARDAAIQETREKLQQEVEKDIKRGEEDFNSLLKLFSPDETSISLPATPVQGIKRDPRNSVPPSQEVIRKPVIIVDDRNPTIKELPDQQPDVIYLGLHMTSTQTEGYRRYMLQQMPTLAHFLATDANEAYFETQLMNIKERAQKYLNDPAFHMDAGKFDVGTLSEKKCGFNSIHGNGKFYFFNELLPLIKNSNIHIVIASGYEKVRLILEAFLRDRDISCSPLGRHSVFPAEPVINSPLKISIVPTAEDPKIQIAPAHLIIAMDDTFDIDVKHIAQAREHKLYDQFRAPILKLVTFNSFEHLTPFYGEQRSADLTNNFREYWQIASTTFLTQGQQPTYEPTAKELAPMVANWLQSLQNPTSGRFQPKPAALPVLPSLMLRRLRIENARPESIVLDVFREHRLQAQAQAQAQASTIPIPPTPEPMQSQPTGPAQPMDPTAHIRSPLLSPNPHARTLNQRPDAEIWAILEQGGLALQQDAAEGRKRRRNNDDDGQETGVSATKKQRQAGMAPVNTGGEEEVYDENFDYSQLSKEELIYCLRVEYQRRMELKGAVEQMQATYEDQKRAVREAREATEKVQGKLNQMNEAFEAKRYAYDNCRAEVRKANKEVQTLKDVIQNQHDPESPARQWFKLHSDNESLHRELEKIQKLYIGEIQEKQTFKNYYQEAQARATELAEEVKKITAEKIHLERRVGAQDESLKGKLEIERRRVEELRKDLDISRKAANAISLKCKQLEDRISTVAVGRPRRG</sequence>
<feature type="compositionally biased region" description="Low complexity" evidence="2">
    <location>
        <begin position="184"/>
        <end position="195"/>
    </location>
</feature>
<feature type="compositionally biased region" description="Low complexity" evidence="2">
    <location>
        <begin position="455"/>
        <end position="467"/>
    </location>
</feature>
<evidence type="ECO:0000256" key="1">
    <source>
        <dbReference type="SAM" id="Coils"/>
    </source>
</evidence>
<feature type="compositionally biased region" description="Acidic residues" evidence="2">
    <location>
        <begin position="589"/>
        <end position="600"/>
    </location>
</feature>
<feature type="compositionally biased region" description="Basic and acidic residues" evidence="2">
    <location>
        <begin position="727"/>
        <end position="736"/>
    </location>
</feature>
<keyword evidence="1" id="KW-0175">Coiled coil</keyword>
<reference evidence="3 4" key="1">
    <citation type="journal article" date="2018" name="Nat. Ecol. Evol.">
        <title>Pezizomycetes genomes reveal the molecular basis of ectomycorrhizal truffle lifestyle.</title>
        <authorList>
            <person name="Murat C."/>
            <person name="Payen T."/>
            <person name="Noel B."/>
            <person name="Kuo A."/>
            <person name="Morin E."/>
            <person name="Chen J."/>
            <person name="Kohler A."/>
            <person name="Krizsan K."/>
            <person name="Balestrini R."/>
            <person name="Da Silva C."/>
            <person name="Montanini B."/>
            <person name="Hainaut M."/>
            <person name="Levati E."/>
            <person name="Barry K.W."/>
            <person name="Belfiori B."/>
            <person name="Cichocki N."/>
            <person name="Clum A."/>
            <person name="Dockter R.B."/>
            <person name="Fauchery L."/>
            <person name="Guy J."/>
            <person name="Iotti M."/>
            <person name="Le Tacon F."/>
            <person name="Lindquist E.A."/>
            <person name="Lipzen A."/>
            <person name="Malagnac F."/>
            <person name="Mello A."/>
            <person name="Molinier V."/>
            <person name="Miyauchi S."/>
            <person name="Poulain J."/>
            <person name="Riccioni C."/>
            <person name="Rubini A."/>
            <person name="Sitrit Y."/>
            <person name="Splivallo R."/>
            <person name="Traeger S."/>
            <person name="Wang M."/>
            <person name="Zifcakova L."/>
            <person name="Wipf D."/>
            <person name="Zambonelli A."/>
            <person name="Paolocci F."/>
            <person name="Nowrousian M."/>
            <person name="Ottonello S."/>
            <person name="Baldrian P."/>
            <person name="Spatafora J.W."/>
            <person name="Henrissat B."/>
            <person name="Nagy L.G."/>
            <person name="Aury J.M."/>
            <person name="Wincker P."/>
            <person name="Grigoriev I.V."/>
            <person name="Bonfante P."/>
            <person name="Martin F.M."/>
        </authorList>
    </citation>
    <scope>NUCLEOTIDE SEQUENCE [LARGE SCALE GENOMIC DNA]</scope>
    <source>
        <strain evidence="3 4">RN42</strain>
    </source>
</reference>
<evidence type="ECO:0000313" key="4">
    <source>
        <dbReference type="Proteomes" id="UP000275078"/>
    </source>
</evidence>
<dbReference type="InterPro" id="IPR021006">
    <property type="entry name" value="Hda2/3"/>
</dbReference>
<evidence type="ECO:0008006" key="5">
    <source>
        <dbReference type="Google" id="ProtNLM"/>
    </source>
</evidence>
<protein>
    <recommendedName>
        <fullName evidence="5">Chromo domain-containing protein</fullName>
    </recommendedName>
</protein>
<gene>
    <name evidence="3" type="ORF">BJ508DRAFT_49494</name>
</gene>
<feature type="compositionally biased region" description="Basic and acidic residues" evidence="2">
    <location>
        <begin position="86"/>
        <end position="96"/>
    </location>
</feature>
<feature type="region of interest" description="Disordered" evidence="2">
    <location>
        <begin position="58"/>
        <end position="77"/>
    </location>
</feature>
<dbReference type="EMBL" id="ML119819">
    <property type="protein sequence ID" value="RPA73494.1"/>
    <property type="molecule type" value="Genomic_DNA"/>
</dbReference>
<dbReference type="Proteomes" id="UP000275078">
    <property type="component" value="Unassembled WGS sequence"/>
</dbReference>
<feature type="region of interest" description="Disordered" evidence="2">
    <location>
        <begin position="1"/>
        <end position="45"/>
    </location>
</feature>
<feature type="coiled-coil region" evidence="1">
    <location>
        <begin position="1443"/>
        <end position="1509"/>
    </location>
</feature>
<feature type="compositionally biased region" description="Basic residues" evidence="2">
    <location>
        <begin position="97"/>
        <end position="111"/>
    </location>
</feature>
<dbReference type="OrthoDB" id="3647690at2759"/>
<keyword evidence="4" id="KW-1185">Reference proteome</keyword>
<feature type="region of interest" description="Disordered" evidence="2">
    <location>
        <begin position="393"/>
        <end position="467"/>
    </location>
</feature>
<feature type="region of interest" description="Disordered" evidence="2">
    <location>
        <begin position="539"/>
        <end position="736"/>
    </location>
</feature>